<protein>
    <submittedName>
        <fullName evidence="1">Putative beta-hydroxylase</fullName>
    </submittedName>
</protein>
<dbReference type="Gene3D" id="2.60.120.330">
    <property type="entry name" value="B-lactam Antibiotic, Isopenicillin N Synthase, Chain"/>
    <property type="match status" value="1"/>
</dbReference>
<organism evidence="1">
    <name type="scientific">Sphaerisporangium sp. SANK 60911</name>
    <dbReference type="NCBI Taxonomy" id="1354075"/>
    <lineage>
        <taxon>Bacteria</taxon>
        <taxon>Bacillati</taxon>
        <taxon>Actinomycetota</taxon>
        <taxon>Actinomycetes</taxon>
        <taxon>Streptosporangiales</taxon>
        <taxon>Streptosporangiaceae</taxon>
        <taxon>Sphaerisporangium</taxon>
    </lineage>
</organism>
<dbReference type="EMBL" id="AB830104">
    <property type="protein sequence ID" value="BAO20190.1"/>
    <property type="molecule type" value="Genomic_DNA"/>
</dbReference>
<accession>V5YRJ6</accession>
<dbReference type="SUPFAM" id="SSF51197">
    <property type="entry name" value="Clavaminate synthase-like"/>
    <property type="match status" value="1"/>
</dbReference>
<reference evidence="1" key="1">
    <citation type="journal article" date="2013" name="Angew. Chem. Int. Ed. Engl.">
        <title>Structure-based Gene Targeting Discovery of Sphaerimicin, a Bacterial Translocase I inhibitor.</title>
        <authorList>
            <person name="Funabashi M."/>
            <person name="Baba S."/>
            <person name="Takatsu T."/>
            <person name="Kizuka M."/>
            <person name="Ohata Y."/>
            <person name="Tanaka M."/>
            <person name="Nonaka K."/>
            <person name="Spork A.P."/>
            <person name="Ducho C."/>
            <person name="Chen W.C.L."/>
            <person name="Van Lanen S.G."/>
        </authorList>
    </citation>
    <scope>NUCLEOTIDE SEQUENCE</scope>
    <source>
        <strain evidence="1">SANK 60911</strain>
    </source>
</reference>
<evidence type="ECO:0000313" key="1">
    <source>
        <dbReference type="EMBL" id="BAO20190.1"/>
    </source>
</evidence>
<proteinExistence type="predicted"/>
<sequence>MMNHVREVSWTRPGLVGKVPLGLDVARLREETASLLERHPMIFENTQQLALQIRPGTEDPWYESCYQEKDIAPEDAYDTLNPELRGTYFETVLDAFPFQVRRARLMALSGRTCYSVHRDETARYHVAIDTTEHALFIFVDKNEVVRIPPDGDGYLVDTREVHTAMNGARNRRLHLVVAAAE</sequence>
<dbReference type="AlphaFoldDB" id="V5YRJ6"/>
<dbReference type="InterPro" id="IPR027443">
    <property type="entry name" value="IPNS-like_sf"/>
</dbReference>
<gene>
    <name evidence="1" type="primary">sphK</name>
</gene>
<name>V5YRJ6_9ACTN</name>